<dbReference type="Gene3D" id="3.60.15.10">
    <property type="entry name" value="Ribonuclease Z/Hydroxyacylglutathione hydrolase-like"/>
    <property type="match status" value="1"/>
</dbReference>
<reference evidence="2" key="1">
    <citation type="journal article" date="2015" name="Nature">
        <title>Complex archaea that bridge the gap between prokaryotes and eukaryotes.</title>
        <authorList>
            <person name="Spang A."/>
            <person name="Saw J.H."/>
            <person name="Jorgensen S.L."/>
            <person name="Zaremba-Niedzwiedzka K."/>
            <person name="Martijn J."/>
            <person name="Lind A.E."/>
            <person name="van Eijk R."/>
            <person name="Schleper C."/>
            <person name="Guy L."/>
            <person name="Ettema T.J."/>
        </authorList>
    </citation>
    <scope>NUCLEOTIDE SEQUENCE</scope>
</reference>
<evidence type="ECO:0000259" key="1">
    <source>
        <dbReference type="SMART" id="SM00849"/>
    </source>
</evidence>
<dbReference type="SMART" id="SM00849">
    <property type="entry name" value="Lactamase_B"/>
    <property type="match status" value="1"/>
</dbReference>
<dbReference type="Pfam" id="PF00753">
    <property type="entry name" value="Lactamase_B"/>
    <property type="match status" value="1"/>
</dbReference>
<dbReference type="SUPFAM" id="SSF56281">
    <property type="entry name" value="Metallo-hydrolase/oxidoreductase"/>
    <property type="match status" value="1"/>
</dbReference>
<proteinExistence type="predicted"/>
<organism evidence="2">
    <name type="scientific">marine sediment metagenome</name>
    <dbReference type="NCBI Taxonomy" id="412755"/>
    <lineage>
        <taxon>unclassified sequences</taxon>
        <taxon>metagenomes</taxon>
        <taxon>ecological metagenomes</taxon>
    </lineage>
</organism>
<feature type="domain" description="Metallo-beta-lactamase" evidence="1">
    <location>
        <begin position="37"/>
        <end position="213"/>
    </location>
</feature>
<dbReference type="InterPro" id="IPR050662">
    <property type="entry name" value="Sec-metab_biosynth-thioest"/>
</dbReference>
<comment type="caution">
    <text evidence="2">The sequence shown here is derived from an EMBL/GenBank/DDBJ whole genome shotgun (WGS) entry which is preliminary data.</text>
</comment>
<dbReference type="InterPro" id="IPR001279">
    <property type="entry name" value="Metallo-B-lactamas"/>
</dbReference>
<dbReference type="InterPro" id="IPR041516">
    <property type="entry name" value="LACTB2_WH"/>
</dbReference>
<dbReference type="InterPro" id="IPR036388">
    <property type="entry name" value="WH-like_DNA-bd_sf"/>
</dbReference>
<evidence type="ECO:0000313" key="2">
    <source>
        <dbReference type="EMBL" id="KKN68974.1"/>
    </source>
</evidence>
<dbReference type="EMBL" id="LAZR01000435">
    <property type="protein sequence ID" value="KKN68974.1"/>
    <property type="molecule type" value="Genomic_DNA"/>
</dbReference>
<dbReference type="Gene3D" id="1.10.10.10">
    <property type="entry name" value="Winged helix-like DNA-binding domain superfamily/Winged helix DNA-binding domain"/>
    <property type="match status" value="1"/>
</dbReference>
<accession>A0A0F9SPY3</accession>
<sequence>MTSFDTAFDPAYGKAVPLGDSVWRVTARNPSPFTFHGTNSYVVGDDRCFVVDPGPDDPAHLDALLVAIDGRPVDAILLTHTHRDHTGLVDRLKDIIGAPLLGGGPHRPMRPLLAGEEARIEAAGDASLVFDRTLSDDETLVLGGTSVTVIATPGHCANHLAFAIGTDGTVLSGDHVMAWSTTIVAPPDGAMRDYMNSLDRLLHRDDSRYLPGHGGAVGRPKAFVRALIGHRRMRENAILTRLRAGDRTIPAVVAAIYRGTDPKLHGAAGLSVLAHLEDLAERGLVAADGPPTLDTHFAPA</sequence>
<gene>
    <name evidence="2" type="ORF">LCGC14_0445420</name>
</gene>
<dbReference type="CDD" id="cd16278">
    <property type="entry name" value="metallo-hydrolase-like_MBL-fold"/>
    <property type="match status" value="1"/>
</dbReference>
<dbReference type="InterPro" id="IPR036866">
    <property type="entry name" value="RibonucZ/Hydroxyglut_hydro"/>
</dbReference>
<dbReference type="PANTHER" id="PTHR23131:SF0">
    <property type="entry name" value="ENDORIBONUCLEASE LACTB2"/>
    <property type="match status" value="1"/>
</dbReference>
<dbReference type="PANTHER" id="PTHR23131">
    <property type="entry name" value="ENDORIBONUCLEASE LACTB2"/>
    <property type="match status" value="1"/>
</dbReference>
<name>A0A0F9SPY3_9ZZZZ</name>
<dbReference type="Pfam" id="PF17778">
    <property type="entry name" value="WHD_BLACT"/>
    <property type="match status" value="1"/>
</dbReference>
<dbReference type="AlphaFoldDB" id="A0A0F9SPY3"/>
<protein>
    <recommendedName>
        <fullName evidence="1">Metallo-beta-lactamase domain-containing protein</fullName>
    </recommendedName>
</protein>